<evidence type="ECO:0000256" key="2">
    <source>
        <dbReference type="ARBA" id="ARBA00012438"/>
    </source>
</evidence>
<dbReference type="InterPro" id="IPR003594">
    <property type="entry name" value="HATPase_dom"/>
</dbReference>
<dbReference type="Gene3D" id="3.30.450.40">
    <property type="match status" value="1"/>
</dbReference>
<evidence type="ECO:0000256" key="3">
    <source>
        <dbReference type="ARBA" id="ARBA00022553"/>
    </source>
</evidence>
<dbReference type="Pfam" id="PF00512">
    <property type="entry name" value="HisKA"/>
    <property type="match status" value="1"/>
</dbReference>
<dbReference type="PROSITE" id="PS50109">
    <property type="entry name" value="HIS_KIN"/>
    <property type="match status" value="1"/>
</dbReference>
<dbReference type="RefSeq" id="WP_132576051.1">
    <property type="nucleotide sequence ID" value="NZ_CBCSGL010000046.1"/>
</dbReference>
<dbReference type="InterPro" id="IPR052023">
    <property type="entry name" value="Histidine_kinase_KdpD"/>
</dbReference>
<dbReference type="InterPro" id="IPR004358">
    <property type="entry name" value="Sig_transdc_His_kin-like_C"/>
</dbReference>
<comment type="catalytic activity">
    <reaction evidence="1">
        <text>ATP + protein L-histidine = ADP + protein N-phospho-L-histidine.</text>
        <dbReference type="EC" id="2.7.13.3"/>
    </reaction>
</comment>
<keyword evidence="5" id="KW-0418">Kinase</keyword>
<feature type="domain" description="Histidine kinase" evidence="4">
    <location>
        <begin position="199"/>
        <end position="417"/>
    </location>
</feature>
<gene>
    <name evidence="5" type="ORF">EV671_104030</name>
</gene>
<dbReference type="AlphaFoldDB" id="A0A4R3UHE5"/>
<dbReference type="CDD" id="cd00075">
    <property type="entry name" value="HATPase"/>
    <property type="match status" value="1"/>
</dbReference>
<accession>A0A4R3UHE5</accession>
<dbReference type="InterPro" id="IPR003661">
    <property type="entry name" value="HisK_dim/P_dom"/>
</dbReference>
<sequence length="426" mass="45794">MPRSLIQFLPWIATASLLALAWAGWKLRRAWEGLRAAQRAARLERALREFGDLMRDADRPEAHAHELLRDLSALAGLPVAALLRPASGAQDVVLGEPDANALAGLQLCADCGRALGPGTAHHAGEPDLYLPLRGRDEALGAVTLRGLGTQALAADQLAHAQALCDQMGLALQRRRVQDEARRAGELADIQSTRNALLAAISHDYRTPLATIMGSASALQTQGERLNPAQRQELAGRIIDETTRLVRLTDNTLQLARLGAPGVTLRCDWESAEEIVGAALRRVRRRPDGERVKARVAGGLPLLWCDAALMSQLLDNLIDNALKYSPREAAVELLVRRAGDEVLLAVRDRGPGIAAAWRERVFDAFQRGDLAGFAQRPPGAGVGLAVCRAIAEVHQGALSLRPRGHGGCSFEMRLPLRAAPALPEVAA</sequence>
<reference evidence="5 6" key="1">
    <citation type="submission" date="2019-03" db="EMBL/GenBank/DDBJ databases">
        <title>Genomic Encyclopedia of Type Strains, Phase IV (KMG-IV): sequencing the most valuable type-strain genomes for metagenomic binning, comparative biology and taxonomic classification.</title>
        <authorList>
            <person name="Goeker M."/>
        </authorList>
    </citation>
    <scope>NUCLEOTIDE SEQUENCE [LARGE SCALE GENOMIC DNA]</scope>
    <source>
        <strain evidence="5 6">DSM 654</strain>
    </source>
</reference>
<dbReference type="InterPro" id="IPR036097">
    <property type="entry name" value="HisK_dim/P_sf"/>
</dbReference>
<dbReference type="Gene3D" id="3.30.565.10">
    <property type="entry name" value="Histidine kinase-like ATPase, C-terminal domain"/>
    <property type="match status" value="1"/>
</dbReference>
<dbReference type="Proteomes" id="UP000295110">
    <property type="component" value="Unassembled WGS sequence"/>
</dbReference>
<dbReference type="GO" id="GO:0000155">
    <property type="term" value="F:phosphorelay sensor kinase activity"/>
    <property type="evidence" value="ECO:0007669"/>
    <property type="project" value="InterPro"/>
</dbReference>
<dbReference type="EC" id="2.7.13.3" evidence="2"/>
<dbReference type="OrthoDB" id="9806130at2"/>
<dbReference type="Pfam" id="PF02518">
    <property type="entry name" value="HATPase_c"/>
    <property type="match status" value="1"/>
</dbReference>
<dbReference type="PRINTS" id="PR00344">
    <property type="entry name" value="BCTRLSENSOR"/>
</dbReference>
<comment type="caution">
    <text evidence="5">The sequence shown here is derived from an EMBL/GenBank/DDBJ whole genome shotgun (WGS) entry which is preliminary data.</text>
</comment>
<keyword evidence="3" id="KW-0597">Phosphoprotein</keyword>
<keyword evidence="6" id="KW-1185">Reference proteome</keyword>
<dbReference type="SMART" id="SM00387">
    <property type="entry name" value="HATPase_c"/>
    <property type="match status" value="1"/>
</dbReference>
<name>A0A4R3UHE5_ROSSA</name>
<evidence type="ECO:0000259" key="4">
    <source>
        <dbReference type="PROSITE" id="PS50109"/>
    </source>
</evidence>
<dbReference type="CDD" id="cd00082">
    <property type="entry name" value="HisKA"/>
    <property type="match status" value="1"/>
</dbReference>
<dbReference type="SUPFAM" id="SSF47384">
    <property type="entry name" value="Homodimeric domain of signal transducing histidine kinase"/>
    <property type="match status" value="1"/>
</dbReference>
<evidence type="ECO:0000256" key="1">
    <source>
        <dbReference type="ARBA" id="ARBA00000085"/>
    </source>
</evidence>
<organism evidence="5 6">
    <name type="scientific">Roseateles saccharophilus</name>
    <name type="common">Pseudomonas saccharophila</name>
    <dbReference type="NCBI Taxonomy" id="304"/>
    <lineage>
        <taxon>Bacteria</taxon>
        <taxon>Pseudomonadati</taxon>
        <taxon>Pseudomonadota</taxon>
        <taxon>Betaproteobacteria</taxon>
        <taxon>Burkholderiales</taxon>
        <taxon>Sphaerotilaceae</taxon>
        <taxon>Roseateles</taxon>
    </lineage>
</organism>
<evidence type="ECO:0000313" key="5">
    <source>
        <dbReference type="EMBL" id="TCU88359.1"/>
    </source>
</evidence>
<dbReference type="PANTHER" id="PTHR45569">
    <property type="entry name" value="SENSOR PROTEIN KDPD"/>
    <property type="match status" value="1"/>
</dbReference>
<dbReference type="SUPFAM" id="SSF55781">
    <property type="entry name" value="GAF domain-like"/>
    <property type="match status" value="1"/>
</dbReference>
<dbReference type="InterPro" id="IPR005467">
    <property type="entry name" value="His_kinase_dom"/>
</dbReference>
<dbReference type="InterPro" id="IPR029016">
    <property type="entry name" value="GAF-like_dom_sf"/>
</dbReference>
<proteinExistence type="predicted"/>
<keyword evidence="5" id="KW-0808">Transferase</keyword>
<dbReference type="EMBL" id="SMBU01000040">
    <property type="protein sequence ID" value="TCU88359.1"/>
    <property type="molecule type" value="Genomic_DNA"/>
</dbReference>
<dbReference type="InterPro" id="IPR036890">
    <property type="entry name" value="HATPase_C_sf"/>
</dbReference>
<protein>
    <recommendedName>
        <fullName evidence="2">histidine kinase</fullName>
        <ecNumber evidence="2">2.7.13.3</ecNumber>
    </recommendedName>
</protein>
<dbReference type="SMART" id="SM00388">
    <property type="entry name" value="HisKA"/>
    <property type="match status" value="1"/>
</dbReference>
<dbReference type="GO" id="GO:0005886">
    <property type="term" value="C:plasma membrane"/>
    <property type="evidence" value="ECO:0007669"/>
    <property type="project" value="TreeGrafter"/>
</dbReference>
<evidence type="ECO:0000313" key="6">
    <source>
        <dbReference type="Proteomes" id="UP000295110"/>
    </source>
</evidence>
<dbReference type="Gene3D" id="1.10.287.130">
    <property type="match status" value="1"/>
</dbReference>
<dbReference type="SUPFAM" id="SSF55874">
    <property type="entry name" value="ATPase domain of HSP90 chaperone/DNA topoisomerase II/histidine kinase"/>
    <property type="match status" value="1"/>
</dbReference>
<dbReference type="PANTHER" id="PTHR45569:SF1">
    <property type="entry name" value="SENSOR PROTEIN KDPD"/>
    <property type="match status" value="1"/>
</dbReference>